<evidence type="ECO:0000313" key="2">
    <source>
        <dbReference type="Proteomes" id="UP000788426"/>
    </source>
</evidence>
<reference evidence="1 2" key="1">
    <citation type="submission" date="2021-07" db="EMBL/GenBank/DDBJ databases">
        <title>Genomic diversity and antimicrobial resistance of Prevotella spp. isolated from chronic lung disease airways.</title>
        <authorList>
            <person name="Webb K.A."/>
            <person name="Olagoke O.S."/>
            <person name="Baird T."/>
            <person name="Neill J."/>
            <person name="Pham A."/>
            <person name="Wells T.J."/>
            <person name="Ramsay K.A."/>
            <person name="Bell S.C."/>
            <person name="Sarovich D.S."/>
            <person name="Price E.P."/>
        </authorList>
    </citation>
    <scope>NUCLEOTIDE SEQUENCE [LARGE SCALE GENOMIC DNA]</scope>
    <source>
        <strain evidence="1 2">SCHI0011.S.12</strain>
    </source>
</reference>
<accession>A0ABS6YDI1</accession>
<comment type="caution">
    <text evidence="1">The sequence shown here is derived from an EMBL/GenBank/DDBJ whole genome shotgun (WGS) entry which is preliminary data.</text>
</comment>
<dbReference type="EMBL" id="JAHXCT010000005">
    <property type="protein sequence ID" value="MBW4769619.1"/>
    <property type="molecule type" value="Genomic_DNA"/>
</dbReference>
<name>A0ABS6YDI1_9BACT</name>
<gene>
    <name evidence="1" type="ORF">KZO38_07575</name>
</gene>
<evidence type="ECO:0000313" key="1">
    <source>
        <dbReference type="EMBL" id="MBW4769619.1"/>
    </source>
</evidence>
<keyword evidence="2" id="KW-1185">Reference proteome</keyword>
<dbReference type="Proteomes" id="UP000788426">
    <property type="component" value="Unassembled WGS sequence"/>
</dbReference>
<proteinExistence type="predicted"/>
<protein>
    <submittedName>
        <fullName evidence="1">Uncharacterized protein</fullName>
    </submittedName>
</protein>
<sequence>MVKVSSMYFKGWYYLIFDLKGEYVINPDSLKLKFCDESIMVGKLLPYSGTDTYNKNNTYVKNRLIAVQLHYKPKAKNQGIDEPIVLFVLPSNFIMKNDKRVITDSLRIVLKRPKKKAVSN</sequence>
<organism evidence="1 2">
    <name type="scientific">Hoylesella nanceiensis</name>
    <dbReference type="NCBI Taxonomy" id="425941"/>
    <lineage>
        <taxon>Bacteria</taxon>
        <taxon>Pseudomonadati</taxon>
        <taxon>Bacteroidota</taxon>
        <taxon>Bacteroidia</taxon>
        <taxon>Bacteroidales</taxon>
        <taxon>Prevotellaceae</taxon>
        <taxon>Hoylesella</taxon>
    </lineage>
</organism>